<dbReference type="GO" id="GO:0016020">
    <property type="term" value="C:membrane"/>
    <property type="evidence" value="ECO:0007669"/>
    <property type="project" value="InterPro"/>
</dbReference>
<dbReference type="RefSeq" id="WP_369601042.1">
    <property type="nucleotide sequence ID" value="NZ_CP154858.1"/>
</dbReference>
<protein>
    <submittedName>
        <fullName evidence="4">CDP-alcohol phosphatidyltransferase family protein</fullName>
    </submittedName>
</protein>
<dbReference type="InterPro" id="IPR000462">
    <property type="entry name" value="CDP-OH_P_trans"/>
</dbReference>
<dbReference type="KEGG" id="tcd:AAIA72_14660"/>
<feature type="transmembrane region" description="Helical" evidence="3">
    <location>
        <begin position="125"/>
        <end position="149"/>
    </location>
</feature>
<name>A0AB39UVM6_9GAMM</name>
<dbReference type="GO" id="GO:0016780">
    <property type="term" value="F:phosphotransferase activity, for other substituted phosphate groups"/>
    <property type="evidence" value="ECO:0007669"/>
    <property type="project" value="InterPro"/>
</dbReference>
<dbReference type="AlphaFoldDB" id="A0AB39UVM6"/>
<accession>A0AB39UVM6</accession>
<keyword evidence="3" id="KW-0812">Transmembrane</keyword>
<dbReference type="Gene3D" id="1.20.120.1760">
    <property type="match status" value="1"/>
</dbReference>
<comment type="similarity">
    <text evidence="2">Belongs to the CDP-alcohol phosphatidyltransferase class-I family.</text>
</comment>
<evidence type="ECO:0000256" key="3">
    <source>
        <dbReference type="SAM" id="Phobius"/>
    </source>
</evidence>
<keyword evidence="3" id="KW-0472">Membrane</keyword>
<keyword evidence="1 2" id="KW-0808">Transferase</keyword>
<dbReference type="InterPro" id="IPR043130">
    <property type="entry name" value="CDP-OH_PTrfase_TM_dom"/>
</dbReference>
<evidence type="ECO:0000313" key="4">
    <source>
        <dbReference type="EMBL" id="XDT72021.1"/>
    </source>
</evidence>
<proteinExistence type="inferred from homology"/>
<feature type="transmembrane region" description="Helical" evidence="3">
    <location>
        <begin position="185"/>
        <end position="202"/>
    </location>
</feature>
<feature type="transmembrane region" description="Helical" evidence="3">
    <location>
        <begin position="93"/>
        <end position="113"/>
    </location>
</feature>
<sequence length="207" mass="23153">MAPHFIIRLNRVDLITLTGLALVGGVLWLIQAGHLTAALALLYAAMLADALDGYLARKWGLTREFGRYLDGFVDTFMYLVTPAFWAWQWGFNGPAAMLIIYALWACGSVRLAVFNQTGNIRQGKALAYQGMPVYWIVFSLSATVILGWWLGRETALALLHGLWALVALCMVWNRPFFKFNTLGQILTVVLSGILIFGTRAWWETNHG</sequence>
<evidence type="ECO:0000256" key="2">
    <source>
        <dbReference type="RuleBase" id="RU003750"/>
    </source>
</evidence>
<reference evidence="4" key="1">
    <citation type="submission" date="2024-05" db="EMBL/GenBank/DDBJ databases">
        <title>Genome sequencing of novel strain.</title>
        <authorList>
            <person name="Ganbat D."/>
            <person name="Ganbat S."/>
            <person name="Lee S.-J."/>
        </authorList>
    </citation>
    <scope>NUCLEOTIDE SEQUENCE</scope>
    <source>
        <strain evidence="4">SMD15-11</strain>
    </source>
</reference>
<dbReference type="Pfam" id="PF01066">
    <property type="entry name" value="CDP-OH_P_transf"/>
    <property type="match status" value="1"/>
</dbReference>
<keyword evidence="3" id="KW-1133">Transmembrane helix</keyword>
<dbReference type="PROSITE" id="PS00379">
    <property type="entry name" value="CDP_ALCOHOL_P_TRANSF"/>
    <property type="match status" value="1"/>
</dbReference>
<organism evidence="4">
    <name type="scientific">Thermohahella caldifontis</name>
    <dbReference type="NCBI Taxonomy" id="3142973"/>
    <lineage>
        <taxon>Bacteria</taxon>
        <taxon>Pseudomonadati</taxon>
        <taxon>Pseudomonadota</taxon>
        <taxon>Gammaproteobacteria</taxon>
        <taxon>Oceanospirillales</taxon>
        <taxon>Hahellaceae</taxon>
        <taxon>Thermohahella</taxon>
    </lineage>
</organism>
<evidence type="ECO:0000256" key="1">
    <source>
        <dbReference type="ARBA" id="ARBA00022679"/>
    </source>
</evidence>
<dbReference type="InterPro" id="IPR048254">
    <property type="entry name" value="CDP_ALCOHOL_P_TRANSF_CS"/>
</dbReference>
<gene>
    <name evidence="4" type="ORF">AAIA72_14660</name>
</gene>
<dbReference type="GO" id="GO:0008654">
    <property type="term" value="P:phospholipid biosynthetic process"/>
    <property type="evidence" value="ECO:0007669"/>
    <property type="project" value="InterPro"/>
</dbReference>
<dbReference type="EMBL" id="CP154858">
    <property type="protein sequence ID" value="XDT72021.1"/>
    <property type="molecule type" value="Genomic_DNA"/>
</dbReference>
<feature type="transmembrane region" description="Helical" evidence="3">
    <location>
        <begin position="155"/>
        <end position="173"/>
    </location>
</feature>